<feature type="domain" description="Heterokaryon incompatibility" evidence="2">
    <location>
        <begin position="57"/>
        <end position="190"/>
    </location>
</feature>
<dbReference type="InterPro" id="IPR002110">
    <property type="entry name" value="Ankyrin_rpt"/>
</dbReference>
<evidence type="ECO:0000259" key="2">
    <source>
        <dbReference type="Pfam" id="PF06985"/>
    </source>
</evidence>
<keyword evidence="1" id="KW-0040">ANK repeat</keyword>
<dbReference type="InterPro" id="IPR052895">
    <property type="entry name" value="HetReg/Transcr_Mod"/>
</dbReference>
<dbReference type="AlphaFoldDB" id="A0AAE0N201"/>
<comment type="caution">
    <text evidence="3">The sequence shown here is derived from an EMBL/GenBank/DDBJ whole genome shotgun (WGS) entry which is preliminary data.</text>
</comment>
<dbReference type="InterPro" id="IPR010730">
    <property type="entry name" value="HET"/>
</dbReference>
<dbReference type="Gene3D" id="1.25.40.20">
    <property type="entry name" value="Ankyrin repeat-containing domain"/>
    <property type="match status" value="1"/>
</dbReference>
<organism evidence="3 4">
    <name type="scientific">Podospora didyma</name>
    <dbReference type="NCBI Taxonomy" id="330526"/>
    <lineage>
        <taxon>Eukaryota</taxon>
        <taxon>Fungi</taxon>
        <taxon>Dikarya</taxon>
        <taxon>Ascomycota</taxon>
        <taxon>Pezizomycotina</taxon>
        <taxon>Sordariomycetes</taxon>
        <taxon>Sordariomycetidae</taxon>
        <taxon>Sordariales</taxon>
        <taxon>Podosporaceae</taxon>
        <taxon>Podospora</taxon>
    </lineage>
</organism>
<dbReference type="Pfam" id="PF00023">
    <property type="entry name" value="Ank"/>
    <property type="match status" value="1"/>
</dbReference>
<accession>A0AAE0N201</accession>
<evidence type="ECO:0000313" key="3">
    <source>
        <dbReference type="EMBL" id="KAK3367931.1"/>
    </source>
</evidence>
<evidence type="ECO:0000256" key="1">
    <source>
        <dbReference type="PROSITE-ProRule" id="PRU00023"/>
    </source>
</evidence>
<dbReference type="PANTHER" id="PTHR24148:SF78">
    <property type="entry name" value="HETEROKARYON INCOMPATIBILITY DOMAIN-CONTAINING PROTEIN"/>
    <property type="match status" value="1"/>
</dbReference>
<dbReference type="PROSITE" id="PS50297">
    <property type="entry name" value="ANK_REP_REGION"/>
    <property type="match status" value="1"/>
</dbReference>
<proteinExistence type="predicted"/>
<keyword evidence="4" id="KW-1185">Reference proteome</keyword>
<name>A0AAE0N201_9PEZI</name>
<dbReference type="InterPro" id="IPR036770">
    <property type="entry name" value="Ankyrin_rpt-contain_sf"/>
</dbReference>
<gene>
    <name evidence="3" type="ORF">B0H63DRAFT_424080</name>
</gene>
<dbReference type="SMART" id="SM00248">
    <property type="entry name" value="ANK"/>
    <property type="match status" value="1"/>
</dbReference>
<dbReference type="SUPFAM" id="SSF48403">
    <property type="entry name" value="Ankyrin repeat"/>
    <property type="match status" value="1"/>
</dbReference>
<feature type="repeat" description="ANK" evidence="1">
    <location>
        <begin position="561"/>
        <end position="593"/>
    </location>
</feature>
<dbReference type="PROSITE" id="PS50088">
    <property type="entry name" value="ANK_REPEAT"/>
    <property type="match status" value="1"/>
</dbReference>
<protein>
    <submittedName>
        <fullName evidence="3">Heterokaryon incompatibility protein-domain-containing protein</fullName>
    </submittedName>
</protein>
<feature type="non-terminal residue" evidence="3">
    <location>
        <position position="1"/>
    </location>
</feature>
<reference evidence="3" key="1">
    <citation type="journal article" date="2023" name="Mol. Phylogenet. Evol.">
        <title>Genome-scale phylogeny and comparative genomics of the fungal order Sordariales.</title>
        <authorList>
            <person name="Hensen N."/>
            <person name="Bonometti L."/>
            <person name="Westerberg I."/>
            <person name="Brannstrom I.O."/>
            <person name="Guillou S."/>
            <person name="Cros-Aarteil S."/>
            <person name="Calhoun S."/>
            <person name="Haridas S."/>
            <person name="Kuo A."/>
            <person name="Mondo S."/>
            <person name="Pangilinan J."/>
            <person name="Riley R."/>
            <person name="LaButti K."/>
            <person name="Andreopoulos B."/>
            <person name="Lipzen A."/>
            <person name="Chen C."/>
            <person name="Yan M."/>
            <person name="Daum C."/>
            <person name="Ng V."/>
            <person name="Clum A."/>
            <person name="Steindorff A."/>
            <person name="Ohm R.A."/>
            <person name="Martin F."/>
            <person name="Silar P."/>
            <person name="Natvig D.O."/>
            <person name="Lalanne C."/>
            <person name="Gautier V."/>
            <person name="Ament-Velasquez S.L."/>
            <person name="Kruys A."/>
            <person name="Hutchinson M.I."/>
            <person name="Powell A.J."/>
            <person name="Barry K."/>
            <person name="Miller A.N."/>
            <person name="Grigoriev I.V."/>
            <person name="Debuchy R."/>
            <person name="Gladieux P."/>
            <person name="Hiltunen Thoren M."/>
            <person name="Johannesson H."/>
        </authorList>
    </citation>
    <scope>NUCLEOTIDE SEQUENCE</scope>
    <source>
        <strain evidence="3">CBS 232.78</strain>
    </source>
</reference>
<dbReference type="Proteomes" id="UP001285441">
    <property type="component" value="Unassembled WGS sequence"/>
</dbReference>
<dbReference type="Pfam" id="PF06985">
    <property type="entry name" value="HET"/>
    <property type="match status" value="1"/>
</dbReference>
<dbReference type="EMBL" id="JAULSW010000011">
    <property type="protein sequence ID" value="KAK3367931.1"/>
    <property type="molecule type" value="Genomic_DNA"/>
</dbReference>
<evidence type="ECO:0000313" key="4">
    <source>
        <dbReference type="Proteomes" id="UP001285441"/>
    </source>
</evidence>
<sequence>MAHDSSRLTGTTTPLHTPLRKGSVRLLRLLPNSNQNSPIECQLITFSMLDTGSTHPYECLSYVWGSNSNKQPIYVDGCKLHVTANLHAALSHLRHCFLERILWVDAICINQDDNDEKGQQVQLMAKIYAKASRVVVWLGEAADSSDYALEAIRAAADEQLTNFPIDEENRDTILTLLERGWFERIWVLQEVAAARHILIKCGPVEMDGYVFCSGLSALNISYETRPHLLGLIPPILYLIRGAVFRPRSEGNETSRQDRFSLNIRPLGQLVDMYHTHKATIRHDKVYALLGMSNDEPSAAGLEANYEDPWREAFRKLVHFCLSDRISVCTWDSMEAAVIEGKGYILGEVSSAGQDVNIAWKDAPSYFERREQSSCFTLQASAKAAKRGDIVCLLQGALRPTIIRPCDEFSTVVMIAVPLIDNDLKRWSASVTTFPVDLLMVWNWNESQRELQGGEDYGKLISSRGVPECPIADCQCPYGLDKAIRLWNFGLFLNRMERYGGAITNFQRAVEVYGSTVALGSVDRKYLGHGSRKRADEEALRIMDDLYIDDKVANIRRKYEEYSQNPLSWAAENGQEAIVRMMIGNGANIEAKGQNSWAPLMR</sequence>
<reference evidence="3" key="2">
    <citation type="submission" date="2023-06" db="EMBL/GenBank/DDBJ databases">
        <authorList>
            <consortium name="Lawrence Berkeley National Laboratory"/>
            <person name="Haridas S."/>
            <person name="Hensen N."/>
            <person name="Bonometti L."/>
            <person name="Westerberg I."/>
            <person name="Brannstrom I.O."/>
            <person name="Guillou S."/>
            <person name="Cros-Aarteil S."/>
            <person name="Calhoun S."/>
            <person name="Kuo A."/>
            <person name="Mondo S."/>
            <person name="Pangilinan J."/>
            <person name="Riley R."/>
            <person name="LaButti K."/>
            <person name="Andreopoulos B."/>
            <person name="Lipzen A."/>
            <person name="Chen C."/>
            <person name="Yanf M."/>
            <person name="Daum C."/>
            <person name="Ng V."/>
            <person name="Clum A."/>
            <person name="Steindorff A."/>
            <person name="Ohm R."/>
            <person name="Martin F."/>
            <person name="Silar P."/>
            <person name="Natvig D."/>
            <person name="Lalanne C."/>
            <person name="Gautier V."/>
            <person name="Ament-velasquez S.L."/>
            <person name="Kruys A."/>
            <person name="Hutchinson M.I."/>
            <person name="Powell A.J."/>
            <person name="Barry K."/>
            <person name="Miller A.N."/>
            <person name="Grigoriev I.V."/>
            <person name="Debuchy R."/>
            <person name="Gladieux P."/>
            <person name="Thoren M.H."/>
            <person name="Johannesson H."/>
        </authorList>
    </citation>
    <scope>NUCLEOTIDE SEQUENCE</scope>
    <source>
        <strain evidence="3">CBS 232.78</strain>
    </source>
</reference>
<dbReference type="PANTHER" id="PTHR24148">
    <property type="entry name" value="ANKYRIN REPEAT DOMAIN-CONTAINING PROTEIN 39 HOMOLOG-RELATED"/>
    <property type="match status" value="1"/>
</dbReference>